<dbReference type="VEuPathDB" id="MicrosporidiaDB:CWI36_0458p0010"/>
<evidence type="ECO:0000256" key="1">
    <source>
        <dbReference type="SAM" id="MobiDB-lite"/>
    </source>
</evidence>
<organism evidence="2 3">
    <name type="scientific">Hamiltosporidium magnivora</name>
    <dbReference type="NCBI Taxonomy" id="148818"/>
    <lineage>
        <taxon>Eukaryota</taxon>
        <taxon>Fungi</taxon>
        <taxon>Fungi incertae sedis</taxon>
        <taxon>Microsporidia</taxon>
        <taxon>Dubosqiidae</taxon>
        <taxon>Hamiltosporidium</taxon>
    </lineage>
</organism>
<feature type="non-terminal residue" evidence="2">
    <location>
        <position position="133"/>
    </location>
</feature>
<proteinExistence type="predicted"/>
<accession>A0A4V2JW35</accession>
<reference evidence="2 3" key="1">
    <citation type="submission" date="2017-12" db="EMBL/GenBank/DDBJ databases">
        <authorList>
            <person name="Pombert J.-F."/>
            <person name="Haag K.L."/>
            <person name="Ebert D."/>
        </authorList>
    </citation>
    <scope>NUCLEOTIDE SEQUENCE [LARGE SCALE GENOMIC DNA]</scope>
    <source>
        <strain evidence="2">BE-OM-2</strain>
    </source>
</reference>
<dbReference type="EMBL" id="PITI01000458">
    <property type="protein sequence ID" value="TBU06402.1"/>
    <property type="molecule type" value="Genomic_DNA"/>
</dbReference>
<sequence>MKHGPHFKTFFEKLYAETKIQVQDKCQNINESDDREYRKDDIEKSQEKNSEKRNLDQGYKNRETYVEENKPNQVLRLKDIINIPTDEGNIGKNDLTMNTYNNCEAIPARNTYLFQNNYENSAAYYNQQIYQSQ</sequence>
<feature type="compositionally biased region" description="Basic and acidic residues" evidence="1">
    <location>
        <begin position="35"/>
        <end position="67"/>
    </location>
</feature>
<dbReference type="Proteomes" id="UP000291404">
    <property type="component" value="Unassembled WGS sequence"/>
</dbReference>
<evidence type="ECO:0000313" key="2">
    <source>
        <dbReference type="EMBL" id="TBU06402.1"/>
    </source>
</evidence>
<keyword evidence="3" id="KW-1185">Reference proteome</keyword>
<dbReference type="AlphaFoldDB" id="A0A4V2JW35"/>
<gene>
    <name evidence="2" type="ORF">CWI36_0458p0010</name>
</gene>
<evidence type="ECO:0000313" key="3">
    <source>
        <dbReference type="Proteomes" id="UP000291404"/>
    </source>
</evidence>
<dbReference type="VEuPathDB" id="MicrosporidiaDB:CWI39_0152p0020"/>
<comment type="caution">
    <text evidence="2">The sequence shown here is derived from an EMBL/GenBank/DDBJ whole genome shotgun (WGS) entry which is preliminary data.</text>
</comment>
<feature type="region of interest" description="Disordered" evidence="1">
    <location>
        <begin position="31"/>
        <end position="67"/>
    </location>
</feature>
<protein>
    <submittedName>
        <fullName evidence="2">Uncharacterized protein</fullName>
    </submittedName>
</protein>
<name>A0A4V2JW35_9MICR</name>